<dbReference type="InterPro" id="IPR000801">
    <property type="entry name" value="Esterase-like"/>
</dbReference>
<keyword evidence="2" id="KW-1185">Reference proteome</keyword>
<dbReference type="Pfam" id="PF00756">
    <property type="entry name" value="Esterase"/>
    <property type="match status" value="1"/>
</dbReference>
<dbReference type="OrthoDB" id="9794761at2"/>
<reference evidence="1 2" key="1">
    <citation type="submission" date="2016-10" db="EMBL/GenBank/DDBJ databases">
        <authorList>
            <person name="de Groot N.N."/>
        </authorList>
    </citation>
    <scope>NUCLEOTIDE SEQUENCE [LARGE SCALE GENOMIC DNA]</scope>
    <source>
        <strain evidence="1 2">DSM 5522</strain>
    </source>
</reference>
<name>A0A1I0Z3H9_9FIRM</name>
<proteinExistence type="predicted"/>
<dbReference type="EMBL" id="FOJY01000012">
    <property type="protein sequence ID" value="SFB18823.1"/>
    <property type="molecule type" value="Genomic_DNA"/>
</dbReference>
<dbReference type="STRING" id="1120918.SAMN05216249_11238"/>
<protein>
    <submittedName>
        <fullName evidence="1">Putative esterase</fullName>
    </submittedName>
</protein>
<evidence type="ECO:0000313" key="1">
    <source>
        <dbReference type="EMBL" id="SFB18823.1"/>
    </source>
</evidence>
<organism evidence="1 2">
    <name type="scientific">Acetitomaculum ruminis DSM 5522</name>
    <dbReference type="NCBI Taxonomy" id="1120918"/>
    <lineage>
        <taxon>Bacteria</taxon>
        <taxon>Bacillati</taxon>
        <taxon>Bacillota</taxon>
        <taxon>Clostridia</taxon>
        <taxon>Lachnospirales</taxon>
        <taxon>Lachnospiraceae</taxon>
        <taxon>Acetitomaculum</taxon>
    </lineage>
</organism>
<dbReference type="AlphaFoldDB" id="A0A1I0Z3H9"/>
<dbReference type="Proteomes" id="UP000198838">
    <property type="component" value="Unassembled WGS sequence"/>
</dbReference>
<dbReference type="Gene3D" id="3.40.50.1820">
    <property type="entry name" value="alpha/beta hydrolase"/>
    <property type="match status" value="1"/>
</dbReference>
<dbReference type="InterPro" id="IPR029058">
    <property type="entry name" value="AB_hydrolase_fold"/>
</dbReference>
<gene>
    <name evidence="1" type="ORF">SAMN05216249_11238</name>
</gene>
<dbReference type="RefSeq" id="WP_092872866.1">
    <property type="nucleotide sequence ID" value="NZ_FOJY01000012.1"/>
</dbReference>
<evidence type="ECO:0000313" key="2">
    <source>
        <dbReference type="Proteomes" id="UP000198838"/>
    </source>
</evidence>
<dbReference type="SUPFAM" id="SSF53474">
    <property type="entry name" value="alpha/beta-Hydrolases"/>
    <property type="match status" value="1"/>
</dbReference>
<sequence>MNNIIEGKECFIYGEISSKDIIIQPVNENEFEMLEKEIELIKNISGRMDFCFIAILIDDWNYELSPWGNEGVFKGKDFGNGARKTLNFITGKLLPFVFKNEINNKRLFLGGYSLSGLFSLWSCYQCDIFYAVAVVSPSVWFPGWTDYIKNRNIKCKKVYLSLGNKEDKVRNQIMSKVKANICIQYELIKNSNRDIDIKMELNPGNHFADYEKRTGKAFAWLIE</sequence>
<accession>A0A1I0Z3H9</accession>